<dbReference type="RefSeq" id="WP_090597400.1">
    <property type="nucleotide sequence ID" value="NZ_FNCS01000009.1"/>
</dbReference>
<accession>A0A1G7XHT9</accession>
<feature type="region of interest" description="Disordered" evidence="1">
    <location>
        <begin position="125"/>
        <end position="151"/>
    </location>
</feature>
<dbReference type="Proteomes" id="UP000199495">
    <property type="component" value="Unassembled WGS sequence"/>
</dbReference>
<evidence type="ECO:0000256" key="1">
    <source>
        <dbReference type="SAM" id="MobiDB-lite"/>
    </source>
</evidence>
<sequence length="151" mass="16189">MSGPRDYSITIRNEAETYIGKGVEDRNYAKVSSSEAQGDEGVITLQLGRGQSITLKAHEAIDIGQTLARAGHGARKVTPAEEKMAKNLNGIGDALKDAVTSLGKAMRHAEEMAKPVPGATIPGPTLSTMEMEMPPISPEQLKAMRMKRSRS</sequence>
<dbReference type="AlphaFoldDB" id="A0A1G7XHT9"/>
<evidence type="ECO:0000313" key="3">
    <source>
        <dbReference type="Proteomes" id="UP000199495"/>
    </source>
</evidence>
<dbReference type="STRING" id="440168.SAMN04487974_109131"/>
<proteinExistence type="predicted"/>
<keyword evidence="3" id="KW-1185">Reference proteome</keyword>
<gene>
    <name evidence="2" type="ORF">SAMN04487974_109131</name>
</gene>
<name>A0A1G7XHT9_9HYPH</name>
<evidence type="ECO:0000313" key="2">
    <source>
        <dbReference type="EMBL" id="SDG83845.1"/>
    </source>
</evidence>
<protein>
    <submittedName>
        <fullName evidence="2">Uncharacterized protein</fullName>
    </submittedName>
</protein>
<organism evidence="2 3">
    <name type="scientific">Pelagibacterium luteolum</name>
    <dbReference type="NCBI Taxonomy" id="440168"/>
    <lineage>
        <taxon>Bacteria</taxon>
        <taxon>Pseudomonadati</taxon>
        <taxon>Pseudomonadota</taxon>
        <taxon>Alphaproteobacteria</taxon>
        <taxon>Hyphomicrobiales</taxon>
        <taxon>Devosiaceae</taxon>
        <taxon>Pelagibacterium</taxon>
    </lineage>
</organism>
<dbReference type="EMBL" id="FNCS01000009">
    <property type="protein sequence ID" value="SDG83845.1"/>
    <property type="molecule type" value="Genomic_DNA"/>
</dbReference>
<reference evidence="2 3" key="1">
    <citation type="submission" date="2016-10" db="EMBL/GenBank/DDBJ databases">
        <authorList>
            <person name="de Groot N.N."/>
        </authorList>
    </citation>
    <scope>NUCLEOTIDE SEQUENCE [LARGE SCALE GENOMIC DNA]</scope>
    <source>
        <strain evidence="2 3">CGMCC 1.10267</strain>
    </source>
</reference>